<dbReference type="Gene3D" id="3.40.30.10">
    <property type="entry name" value="Glutaredoxin"/>
    <property type="match status" value="1"/>
</dbReference>
<dbReference type="SUPFAM" id="SSF52833">
    <property type="entry name" value="Thioredoxin-like"/>
    <property type="match status" value="1"/>
</dbReference>
<reference evidence="3 4" key="1">
    <citation type="submission" date="2017-08" db="EMBL/GenBank/DDBJ databases">
        <title>Infants hospitalized years apart are colonized by the same room-sourced microbial strains.</title>
        <authorList>
            <person name="Brooks B."/>
            <person name="Olm M.R."/>
            <person name="Firek B.A."/>
            <person name="Baker R."/>
            <person name="Thomas B.C."/>
            <person name="Morowitz M.J."/>
            <person name="Banfield J.F."/>
        </authorList>
    </citation>
    <scope>NUCLEOTIDE SEQUENCE [LARGE SCALE GENOMIC DNA]</scope>
    <source>
        <strain evidence="3">S2_005_001_R1_22</strain>
    </source>
</reference>
<accession>A0A2W5P7U6</accession>
<name>A0A2W5P7U6_9SPHN</name>
<evidence type="ECO:0000313" key="3">
    <source>
        <dbReference type="EMBL" id="PZQ61194.1"/>
    </source>
</evidence>
<dbReference type="GO" id="GO:0016853">
    <property type="term" value="F:isomerase activity"/>
    <property type="evidence" value="ECO:0007669"/>
    <property type="project" value="UniProtKB-KW"/>
</dbReference>
<evidence type="ECO:0000313" key="4">
    <source>
        <dbReference type="Proteomes" id="UP000249229"/>
    </source>
</evidence>
<organism evidence="3 4">
    <name type="scientific">Sphingomonas taxi</name>
    <dbReference type="NCBI Taxonomy" id="1549858"/>
    <lineage>
        <taxon>Bacteria</taxon>
        <taxon>Pseudomonadati</taxon>
        <taxon>Pseudomonadota</taxon>
        <taxon>Alphaproteobacteria</taxon>
        <taxon>Sphingomonadales</taxon>
        <taxon>Sphingomonadaceae</taxon>
        <taxon>Sphingomonas</taxon>
    </lineage>
</organism>
<dbReference type="Gene3D" id="1.10.40.110">
    <property type="match status" value="1"/>
</dbReference>
<protein>
    <submittedName>
        <fullName evidence="3">Protein-disulfide isomerase</fullName>
    </submittedName>
</protein>
<evidence type="ECO:0000259" key="2">
    <source>
        <dbReference type="Pfam" id="PF13462"/>
    </source>
</evidence>
<dbReference type="Pfam" id="PF13462">
    <property type="entry name" value="Thioredoxin_4"/>
    <property type="match status" value="1"/>
</dbReference>
<sequence length="223" mass="23142">MTRLLSLLAAPIASVALLAASAPRPWTAVATPVASGSYLIGNPRARVKLVEYVSYTCPHCAHFEAEAGATLKAMVRSGSTSIEVRNQIHDGIDLAAASLARCAGAAAFPAVHAAFFARQQDWYERAAEWSEGNRARISAWPQLAQLRAVADGAGLSDIARGAGAPPAAIAACFADDAAVKRVLAVSEGTSKVAGTPAFEINGRLVENVGWAQLQPQLRAAGAK</sequence>
<feature type="domain" description="Thioredoxin-like fold" evidence="2">
    <location>
        <begin position="37"/>
        <end position="217"/>
    </location>
</feature>
<keyword evidence="1" id="KW-0732">Signal</keyword>
<dbReference type="CDD" id="cd02972">
    <property type="entry name" value="DsbA_family"/>
    <property type="match status" value="1"/>
</dbReference>
<feature type="chain" id="PRO_5015865651" evidence="1">
    <location>
        <begin position="20"/>
        <end position="223"/>
    </location>
</feature>
<gene>
    <name evidence="3" type="ORF">DI544_06380</name>
</gene>
<comment type="caution">
    <text evidence="3">The sequence shown here is derived from an EMBL/GenBank/DDBJ whole genome shotgun (WGS) entry which is preliminary data.</text>
</comment>
<dbReference type="InterPro" id="IPR012336">
    <property type="entry name" value="Thioredoxin-like_fold"/>
</dbReference>
<dbReference type="Proteomes" id="UP000249229">
    <property type="component" value="Unassembled WGS sequence"/>
</dbReference>
<evidence type="ECO:0000256" key="1">
    <source>
        <dbReference type="SAM" id="SignalP"/>
    </source>
</evidence>
<keyword evidence="3" id="KW-0413">Isomerase</keyword>
<feature type="signal peptide" evidence="1">
    <location>
        <begin position="1"/>
        <end position="19"/>
    </location>
</feature>
<dbReference type="AlphaFoldDB" id="A0A2W5P7U6"/>
<dbReference type="InterPro" id="IPR036249">
    <property type="entry name" value="Thioredoxin-like_sf"/>
</dbReference>
<dbReference type="EMBL" id="QFQI01000003">
    <property type="protein sequence ID" value="PZQ61194.1"/>
    <property type="molecule type" value="Genomic_DNA"/>
</dbReference>
<proteinExistence type="predicted"/>